<evidence type="ECO:0000256" key="1">
    <source>
        <dbReference type="SAM" id="MobiDB-lite"/>
    </source>
</evidence>
<gene>
    <name evidence="2" type="ORF">E6O51_06935</name>
</gene>
<keyword evidence="3" id="KW-1185">Reference proteome</keyword>
<name>A0A4V3WBB9_9RHOO</name>
<protein>
    <submittedName>
        <fullName evidence="2">Prepilin-type N-terminal cleavage/methylation domain-containing protein</fullName>
    </submittedName>
</protein>
<dbReference type="AlphaFoldDB" id="A0A4V3WBB9"/>
<dbReference type="InterPro" id="IPR012902">
    <property type="entry name" value="N_methyl_site"/>
</dbReference>
<sequence length="351" mass="37139">MPRSAGFTLIEMLVVVALLSGTALMAFSLVGERDEHVRTEDSHARLAAIVNAVRGHPAPVWQGEMRLSGFVADNGRLPASLRELSARDELVDADELAGTESLATASGLLHGHRLRSPRFAPQTDADGWAQASPAPVVLDGVHEKLWKGLRRYLESRLGSSVFRDGWGNVAASAGEDALNFGWLLQLPSASEQPWQVASGGPANATAAPPADAPRRSVAADDWSVDIAGWSIAVRNRLGSDLDYASLGGQLHASLLVYQNDAGGARWRRLSSSAIGALADGDTAILTFAAVPLPPSSTRVPQGEHLLLLVIDPDGTPHNGDEQPYVIGTGRQSRKVVLFAGATPPAVEMVLR</sequence>
<dbReference type="OrthoDB" id="9181424at2"/>
<dbReference type="PROSITE" id="PS00409">
    <property type="entry name" value="PROKAR_NTER_METHYL"/>
    <property type="match status" value="1"/>
</dbReference>
<feature type="region of interest" description="Disordered" evidence="1">
    <location>
        <begin position="194"/>
        <end position="214"/>
    </location>
</feature>
<dbReference type="NCBIfam" id="TIGR02532">
    <property type="entry name" value="IV_pilin_GFxxxE"/>
    <property type="match status" value="1"/>
</dbReference>
<organism evidence="2 3">
    <name type="scientific">Pseudothauera rhizosphaerae</name>
    <dbReference type="NCBI Taxonomy" id="2565932"/>
    <lineage>
        <taxon>Bacteria</taxon>
        <taxon>Pseudomonadati</taxon>
        <taxon>Pseudomonadota</taxon>
        <taxon>Betaproteobacteria</taxon>
        <taxon>Rhodocyclales</taxon>
        <taxon>Zoogloeaceae</taxon>
        <taxon>Pseudothauera</taxon>
    </lineage>
</organism>
<evidence type="ECO:0000313" key="3">
    <source>
        <dbReference type="Proteomes" id="UP000307956"/>
    </source>
</evidence>
<accession>A0A4V3WBB9</accession>
<comment type="caution">
    <text evidence="2">The sequence shown here is derived from an EMBL/GenBank/DDBJ whole genome shotgun (WGS) entry which is preliminary data.</text>
</comment>
<reference evidence="2 3" key="1">
    <citation type="submission" date="2019-04" db="EMBL/GenBank/DDBJ databases">
        <title>Azoarcus rhizosphaerae sp. nov. isolated from rhizosphere of Ficus religiosa.</title>
        <authorList>
            <person name="Lin S.-Y."/>
            <person name="Hameed A."/>
            <person name="Hsu Y.-H."/>
            <person name="Young C.-C."/>
        </authorList>
    </citation>
    <scope>NUCLEOTIDE SEQUENCE [LARGE SCALE GENOMIC DNA]</scope>
    <source>
        <strain evidence="2 3">CC-YHH848</strain>
    </source>
</reference>
<dbReference type="EMBL" id="SSOD01000004">
    <property type="protein sequence ID" value="THF62687.1"/>
    <property type="molecule type" value="Genomic_DNA"/>
</dbReference>
<feature type="compositionally biased region" description="Low complexity" evidence="1">
    <location>
        <begin position="196"/>
        <end position="211"/>
    </location>
</feature>
<dbReference type="Pfam" id="PF07963">
    <property type="entry name" value="N_methyl"/>
    <property type="match status" value="1"/>
</dbReference>
<dbReference type="Proteomes" id="UP000307956">
    <property type="component" value="Unassembled WGS sequence"/>
</dbReference>
<evidence type="ECO:0000313" key="2">
    <source>
        <dbReference type="EMBL" id="THF62687.1"/>
    </source>
</evidence>
<proteinExistence type="predicted"/>
<dbReference type="RefSeq" id="WP_136384240.1">
    <property type="nucleotide sequence ID" value="NZ_SSOD01000004.1"/>
</dbReference>